<feature type="region of interest" description="Disordered" evidence="5">
    <location>
        <begin position="268"/>
        <end position="362"/>
    </location>
</feature>
<feature type="transmembrane region" description="Helical" evidence="6">
    <location>
        <begin position="439"/>
        <end position="456"/>
    </location>
</feature>
<sequence length="457" mass="50620">MVRSLPKKNNPLILATEAPAYEELLVRRRLGKTNLAVKPTQIGTSNATKPENLGPFEYAHLRAPLPKDLKGSEIFPSHTPQQHPETYFLMRRSKDGFVSATGMFKIAFPWARLDEERTEREYLKSRDETSEDEIAGNVWISPILALELAREYQMYDWVRALLDPTDIVQSPSSAKKQITPPPRFDLPPIDAPPQLSAPALRRSRRSASPSKKLGSPRKSRQTKAMKEASAAATIEANASLQSSLDATADPEPLNGIIQPSVEVDEEKLVLSPAKSAKQAKSAVTPKKPIATPKVKKSSKSRRFEEPVEDSVEESVEDQVKIEVKADADTDADARDDDKEVQTTQTTVSVEMPITLPEAPSAEDTEKMIAQAKEMVQEAVKQTTEQEPAESSAAAAKKRKTDVLSEDEEDEETKAASSQRVKRARVLEEKLKRERVRNRALVGVSAAFALAVSIPYFF</sequence>
<dbReference type="GO" id="GO:1990862">
    <property type="term" value="C:nuclear membrane complex Bqt3-Bqt4"/>
    <property type="evidence" value="ECO:0007669"/>
    <property type="project" value="InterPro"/>
</dbReference>
<dbReference type="GO" id="GO:0030435">
    <property type="term" value="P:sporulation resulting in formation of a cellular spore"/>
    <property type="evidence" value="ECO:0007669"/>
    <property type="project" value="UniProtKB-KW"/>
</dbReference>
<dbReference type="InterPro" id="IPR037548">
    <property type="entry name" value="Bqt4"/>
</dbReference>
<dbReference type="InterPro" id="IPR036887">
    <property type="entry name" value="HTH_APSES_sf"/>
</dbReference>
<dbReference type="GO" id="GO:0003677">
    <property type="term" value="F:DNA binding"/>
    <property type="evidence" value="ECO:0007669"/>
    <property type="project" value="UniProtKB-KW"/>
</dbReference>
<dbReference type="InterPro" id="IPR018004">
    <property type="entry name" value="KilA/APSES_HTH"/>
</dbReference>
<keyword evidence="6" id="KW-0472">Membrane</keyword>
<dbReference type="OrthoDB" id="5346159at2759"/>
<feature type="region of interest" description="Disordered" evidence="5">
    <location>
        <begin position="375"/>
        <end position="421"/>
    </location>
</feature>
<dbReference type="SUPFAM" id="SSF54616">
    <property type="entry name" value="DNA-binding domain of Mlu1-box binding protein MBP1"/>
    <property type="match status" value="1"/>
</dbReference>
<dbReference type="PANTHER" id="PTHR38044:SF1">
    <property type="entry name" value="BOUQUET FORMATION PROTEIN 4"/>
    <property type="match status" value="1"/>
</dbReference>
<dbReference type="GO" id="GO:0070197">
    <property type="term" value="P:meiotic attachment of telomere to nuclear envelope"/>
    <property type="evidence" value="ECO:0007669"/>
    <property type="project" value="InterPro"/>
</dbReference>
<dbReference type="GO" id="GO:0048315">
    <property type="term" value="P:conidium formation"/>
    <property type="evidence" value="ECO:0007669"/>
    <property type="project" value="UniProtKB-KW"/>
</dbReference>
<accession>A0A2I2G2X7</accession>
<feature type="compositionally biased region" description="Low complexity" evidence="5">
    <location>
        <begin position="271"/>
        <end position="282"/>
    </location>
</feature>
<keyword evidence="6" id="KW-1133">Transmembrane helix</keyword>
<proteinExistence type="predicted"/>
<gene>
    <name evidence="8" type="ORF">P170DRAFT_478091</name>
</gene>
<reference evidence="8 9" key="1">
    <citation type="submission" date="2016-12" db="EMBL/GenBank/DDBJ databases">
        <title>The genomes of Aspergillus section Nigri reveals drivers in fungal speciation.</title>
        <authorList>
            <consortium name="DOE Joint Genome Institute"/>
            <person name="Vesth T.C."/>
            <person name="Nybo J."/>
            <person name="Theobald S."/>
            <person name="Brandl J."/>
            <person name="Frisvad J.C."/>
            <person name="Nielsen K.F."/>
            <person name="Lyhne E.K."/>
            <person name="Kogle M.E."/>
            <person name="Kuo A."/>
            <person name="Riley R."/>
            <person name="Clum A."/>
            <person name="Nolan M."/>
            <person name="Lipzen A."/>
            <person name="Salamov A."/>
            <person name="Henrissat B."/>
            <person name="Wiebenga A."/>
            <person name="De Vries R.P."/>
            <person name="Grigoriev I.V."/>
            <person name="Mortensen U.H."/>
            <person name="Andersen M.R."/>
            <person name="Baker S.E."/>
        </authorList>
    </citation>
    <scope>NUCLEOTIDE SEQUENCE [LARGE SCALE GENOMIC DNA]</scope>
    <source>
        <strain evidence="8 9">IBT 23096</strain>
    </source>
</reference>
<dbReference type="RefSeq" id="XP_024702535.1">
    <property type="nucleotide sequence ID" value="XM_024853528.1"/>
</dbReference>
<evidence type="ECO:0000256" key="5">
    <source>
        <dbReference type="SAM" id="MobiDB-lite"/>
    </source>
</evidence>
<dbReference type="VEuPathDB" id="FungiDB:P170DRAFT_478091"/>
<evidence type="ECO:0000256" key="4">
    <source>
        <dbReference type="ARBA" id="ARBA00031907"/>
    </source>
</evidence>
<evidence type="ECO:0000256" key="6">
    <source>
        <dbReference type="SAM" id="Phobius"/>
    </source>
</evidence>
<dbReference type="FunFam" id="3.10.260.10:FF:000002">
    <property type="entry name" value="APSES transcription factor, putative"/>
    <property type="match status" value="1"/>
</dbReference>
<evidence type="ECO:0000256" key="3">
    <source>
        <dbReference type="ARBA" id="ARBA00023321"/>
    </source>
</evidence>
<evidence type="ECO:0000256" key="1">
    <source>
        <dbReference type="ARBA" id="ARBA00019309"/>
    </source>
</evidence>
<dbReference type="Proteomes" id="UP000234275">
    <property type="component" value="Unassembled WGS sequence"/>
</dbReference>
<dbReference type="GO" id="GO:0044820">
    <property type="term" value="P:mitotic telomere tethering at nuclear periphery"/>
    <property type="evidence" value="ECO:0007669"/>
    <property type="project" value="TreeGrafter"/>
</dbReference>
<feature type="compositionally biased region" description="Pro residues" evidence="5">
    <location>
        <begin position="179"/>
        <end position="191"/>
    </location>
</feature>
<dbReference type="GeneID" id="36561226"/>
<keyword evidence="2" id="KW-0749">Sporulation</keyword>
<feature type="region of interest" description="Disordered" evidence="5">
    <location>
        <begin position="170"/>
        <end position="232"/>
    </location>
</feature>
<dbReference type="Gene3D" id="3.10.260.10">
    <property type="entry name" value="Transcription regulator HTH, APSES-type DNA-binding domain"/>
    <property type="match status" value="1"/>
</dbReference>
<dbReference type="AlphaFoldDB" id="A0A2I2G2X7"/>
<organism evidence="8 9">
    <name type="scientific">Aspergillus steynii IBT 23096</name>
    <dbReference type="NCBI Taxonomy" id="1392250"/>
    <lineage>
        <taxon>Eukaryota</taxon>
        <taxon>Fungi</taxon>
        <taxon>Dikarya</taxon>
        <taxon>Ascomycota</taxon>
        <taxon>Pezizomycotina</taxon>
        <taxon>Eurotiomycetes</taxon>
        <taxon>Eurotiomycetidae</taxon>
        <taxon>Eurotiales</taxon>
        <taxon>Aspergillaceae</taxon>
        <taxon>Aspergillus</taxon>
        <taxon>Aspergillus subgen. Circumdati</taxon>
    </lineage>
</organism>
<keyword evidence="6" id="KW-0812">Transmembrane</keyword>
<evidence type="ECO:0000256" key="2">
    <source>
        <dbReference type="ARBA" id="ARBA00022969"/>
    </source>
</evidence>
<dbReference type="EMBL" id="MSFO01000006">
    <property type="protein sequence ID" value="PLB47233.1"/>
    <property type="molecule type" value="Genomic_DNA"/>
</dbReference>
<feature type="compositionally biased region" description="Low complexity" evidence="5">
    <location>
        <begin position="196"/>
        <end position="213"/>
    </location>
</feature>
<keyword evidence="3" id="KW-0183">Conidiation</keyword>
<protein>
    <recommendedName>
        <fullName evidence="1">Cell pattern formation-associated protein stuA</fullName>
    </recommendedName>
    <alternativeName>
        <fullName evidence="4">Stunted protein A</fullName>
    </alternativeName>
</protein>
<comment type="caution">
    <text evidence="8">The sequence shown here is derived from an EMBL/GenBank/DDBJ whole genome shotgun (WGS) entry which is preliminary data.</text>
</comment>
<feature type="compositionally biased region" description="Basic residues" evidence="5">
    <location>
        <begin position="214"/>
        <end position="223"/>
    </location>
</feature>
<feature type="compositionally biased region" description="Acidic residues" evidence="5">
    <location>
        <begin position="306"/>
        <end position="316"/>
    </location>
</feature>
<dbReference type="InterPro" id="IPR003163">
    <property type="entry name" value="Tscrpt_reg_HTH_APSES-type"/>
</dbReference>
<feature type="compositionally biased region" description="Basic and acidic residues" evidence="5">
    <location>
        <begin position="317"/>
        <end position="340"/>
    </location>
</feature>
<feature type="domain" description="HTH APSES-type" evidence="7">
    <location>
        <begin position="64"/>
        <end position="176"/>
    </location>
</feature>
<keyword evidence="9" id="KW-1185">Reference proteome</keyword>
<dbReference type="SMART" id="SM01252">
    <property type="entry name" value="KilA-N"/>
    <property type="match status" value="1"/>
</dbReference>
<dbReference type="PROSITE" id="PS51299">
    <property type="entry name" value="HTH_APSES"/>
    <property type="match status" value="1"/>
</dbReference>
<evidence type="ECO:0000259" key="7">
    <source>
        <dbReference type="PROSITE" id="PS51299"/>
    </source>
</evidence>
<dbReference type="PANTHER" id="PTHR38044">
    <property type="entry name" value="BOUQUET FORMATION PROTEIN 4"/>
    <property type="match status" value="1"/>
</dbReference>
<keyword evidence="8" id="KW-0238">DNA-binding</keyword>
<dbReference type="STRING" id="1392250.A0A2I2G2X7"/>
<evidence type="ECO:0000313" key="9">
    <source>
        <dbReference type="Proteomes" id="UP000234275"/>
    </source>
</evidence>
<name>A0A2I2G2X7_9EURO</name>
<evidence type="ECO:0000313" key="8">
    <source>
        <dbReference type="EMBL" id="PLB47233.1"/>
    </source>
</evidence>